<dbReference type="GO" id="GO:0009060">
    <property type="term" value="P:aerobic respiration"/>
    <property type="evidence" value="ECO:0007669"/>
    <property type="project" value="InterPro"/>
</dbReference>
<feature type="transmembrane region" description="Helical" evidence="7">
    <location>
        <begin position="120"/>
        <end position="142"/>
    </location>
</feature>
<dbReference type="GO" id="GO:0015990">
    <property type="term" value="P:electron transport coupled proton transport"/>
    <property type="evidence" value="ECO:0007669"/>
    <property type="project" value="TreeGrafter"/>
</dbReference>
<evidence type="ECO:0000256" key="4">
    <source>
        <dbReference type="ARBA" id="ARBA00022989"/>
    </source>
</evidence>
<evidence type="ECO:0000256" key="2">
    <source>
        <dbReference type="ARBA" id="ARBA00022660"/>
    </source>
</evidence>
<keyword evidence="4 7" id="KW-1133">Transmembrane helix</keyword>
<dbReference type="AlphaFoldDB" id="A0A4R6A3U9"/>
<gene>
    <name evidence="9" type="ORF">E2L08_11170</name>
</gene>
<keyword evidence="6" id="KW-0349">Heme</keyword>
<accession>A0A4R6A3U9</accession>
<dbReference type="OrthoDB" id="9767153at2"/>
<keyword evidence="3 6" id="KW-0812">Transmembrane</keyword>
<feature type="transmembrane region" description="Helical" evidence="7">
    <location>
        <begin position="327"/>
        <end position="347"/>
    </location>
</feature>
<dbReference type="InterPro" id="IPR036927">
    <property type="entry name" value="Cyt_c_oxase-like_su1_sf"/>
</dbReference>
<keyword evidence="10" id="KW-1185">Reference proteome</keyword>
<keyword evidence="6" id="KW-0249">Electron transport</keyword>
<reference evidence="9 10" key="1">
    <citation type="submission" date="2019-03" db="EMBL/GenBank/DDBJ databases">
        <title>Primorskyibacter sp. SS33 isolated from sediments.</title>
        <authorList>
            <person name="Xunke S."/>
        </authorList>
    </citation>
    <scope>NUCLEOTIDE SEQUENCE [LARGE SCALE GENOMIC DNA]</scope>
    <source>
        <strain evidence="9 10">SS33</strain>
    </source>
</reference>
<name>A0A4R6A3U9_9RHOB</name>
<feature type="transmembrane region" description="Helical" evidence="7">
    <location>
        <begin position="405"/>
        <end position="432"/>
    </location>
</feature>
<feature type="transmembrane region" description="Helical" evidence="7">
    <location>
        <begin position="149"/>
        <end position="169"/>
    </location>
</feature>
<feature type="transmembrane region" description="Helical" evidence="7">
    <location>
        <begin position="55"/>
        <end position="74"/>
    </location>
</feature>
<dbReference type="Pfam" id="PF00115">
    <property type="entry name" value="COX1"/>
    <property type="match status" value="1"/>
</dbReference>
<evidence type="ECO:0000313" key="9">
    <source>
        <dbReference type="EMBL" id="TDL78260.1"/>
    </source>
</evidence>
<keyword evidence="6" id="KW-0408">Iron</keyword>
<organism evidence="9 10">
    <name type="scientific">Palleronia sediminis</name>
    <dbReference type="NCBI Taxonomy" id="2547833"/>
    <lineage>
        <taxon>Bacteria</taxon>
        <taxon>Pseudomonadati</taxon>
        <taxon>Pseudomonadota</taxon>
        <taxon>Alphaproteobacteria</taxon>
        <taxon>Rhodobacterales</taxon>
        <taxon>Roseobacteraceae</taxon>
        <taxon>Palleronia</taxon>
    </lineage>
</organism>
<feature type="transmembrane region" description="Helical" evidence="7">
    <location>
        <begin position="218"/>
        <end position="241"/>
    </location>
</feature>
<dbReference type="PANTHER" id="PTHR10422">
    <property type="entry name" value="CYTOCHROME C OXIDASE SUBUNIT 1"/>
    <property type="match status" value="1"/>
</dbReference>
<feature type="domain" description="Cytochrome oxidase subunit I profile" evidence="8">
    <location>
        <begin position="157"/>
        <end position="431"/>
    </location>
</feature>
<feature type="transmembrane region" description="Helical" evidence="7">
    <location>
        <begin position="286"/>
        <end position="307"/>
    </location>
</feature>
<keyword evidence="2 6" id="KW-0679">Respiratory chain</keyword>
<evidence type="ECO:0000256" key="3">
    <source>
        <dbReference type="ARBA" id="ARBA00022692"/>
    </source>
</evidence>
<protein>
    <submittedName>
        <fullName evidence="9">Nitric-oxide reductase large subunit</fullName>
    </submittedName>
</protein>
<dbReference type="PANTHER" id="PTHR10422:SF43">
    <property type="entry name" value="NITRIC OXIDE REDUCTASE SUBUNIT B"/>
    <property type="match status" value="1"/>
</dbReference>
<feature type="transmembrane region" description="Helical" evidence="7">
    <location>
        <begin position="181"/>
        <end position="206"/>
    </location>
</feature>
<keyword evidence="6" id="KW-0479">Metal-binding</keyword>
<evidence type="ECO:0000256" key="5">
    <source>
        <dbReference type="ARBA" id="ARBA00023136"/>
    </source>
</evidence>
<dbReference type="GO" id="GO:0022904">
    <property type="term" value="P:respiratory electron transport chain"/>
    <property type="evidence" value="ECO:0007669"/>
    <property type="project" value="TreeGrafter"/>
</dbReference>
<dbReference type="PROSITE" id="PS50855">
    <property type="entry name" value="COX1"/>
    <property type="match status" value="1"/>
</dbReference>
<comment type="subcellular location">
    <subcellularLocation>
        <location evidence="1">Membrane</location>
        <topology evidence="1">Multi-pass membrane protein</topology>
    </subcellularLocation>
</comment>
<comment type="caution">
    <text evidence="9">The sequence shown here is derived from an EMBL/GenBank/DDBJ whole genome shotgun (WGS) entry which is preliminary data.</text>
</comment>
<evidence type="ECO:0000256" key="1">
    <source>
        <dbReference type="ARBA" id="ARBA00004141"/>
    </source>
</evidence>
<feature type="transmembrane region" description="Helical" evidence="7">
    <location>
        <begin position="359"/>
        <end position="385"/>
    </location>
</feature>
<dbReference type="GO" id="GO:0020037">
    <property type="term" value="F:heme binding"/>
    <property type="evidence" value="ECO:0007669"/>
    <property type="project" value="InterPro"/>
</dbReference>
<dbReference type="InterPro" id="IPR000883">
    <property type="entry name" value="Cyt_C_Oxase_1"/>
</dbReference>
<dbReference type="EMBL" id="SNAA01000012">
    <property type="protein sequence ID" value="TDL78260.1"/>
    <property type="molecule type" value="Genomic_DNA"/>
</dbReference>
<dbReference type="SUPFAM" id="SSF81442">
    <property type="entry name" value="Cytochrome c oxidase subunit I-like"/>
    <property type="match status" value="1"/>
</dbReference>
<dbReference type="GO" id="GO:0016020">
    <property type="term" value="C:membrane"/>
    <property type="evidence" value="ECO:0007669"/>
    <property type="project" value="UniProtKB-SubCell"/>
</dbReference>
<feature type="transmembrane region" description="Helical" evidence="7">
    <location>
        <begin position="247"/>
        <end position="274"/>
    </location>
</feature>
<evidence type="ECO:0000256" key="6">
    <source>
        <dbReference type="RuleBase" id="RU000370"/>
    </source>
</evidence>
<dbReference type="GO" id="GO:0004129">
    <property type="term" value="F:cytochrome-c oxidase activity"/>
    <property type="evidence" value="ECO:0007669"/>
    <property type="project" value="InterPro"/>
</dbReference>
<proteinExistence type="inferred from homology"/>
<evidence type="ECO:0000256" key="7">
    <source>
        <dbReference type="SAM" id="Phobius"/>
    </source>
</evidence>
<dbReference type="PROSITE" id="PS00077">
    <property type="entry name" value="COX1_CUB"/>
    <property type="match status" value="1"/>
</dbReference>
<keyword evidence="5 7" id="KW-0472">Membrane</keyword>
<feature type="transmembrane region" description="Helical" evidence="7">
    <location>
        <begin position="12"/>
        <end position="35"/>
    </location>
</feature>
<comment type="similarity">
    <text evidence="6">Belongs to the heme-copper respiratory oxidase family.</text>
</comment>
<dbReference type="Proteomes" id="UP000295701">
    <property type="component" value="Unassembled WGS sequence"/>
</dbReference>
<feature type="transmembrane region" description="Helical" evidence="7">
    <location>
        <begin position="86"/>
        <end position="108"/>
    </location>
</feature>
<evidence type="ECO:0000313" key="10">
    <source>
        <dbReference type="Proteomes" id="UP000295701"/>
    </source>
</evidence>
<keyword evidence="6" id="KW-0813">Transport</keyword>
<sequence>MKYQTQKIAYAYFVCAMALFAVQVLGGLTAGWVYVQPNFLAEVFPFHIIRMIHTNALIVWLLLGFFGAAYFLIPEESEREIWSSKLAYLQLVILMVGTLGAVIGYGFKVHGGREFLEQPLWVRLGILVAAVIFLVNISMTVLKGRKTAITNVLLMGLWLLSLLWIFSFINPGNLSLDKMYWWFVVHLWVEATWELVMASILAFILLKLTGVDREIVEKWLYVIVATALFSGILGTGHHFYWIGTPPYWQWLGSIFSTFEVVPFFLMMSFAFIMVWKGRRNHPNKAALLWSLGASTVAFFGAGVWGFLHTLHGVNYYSHGTQITAAHGHLSFYGAYVALNLAMFTYAMPILRNRQPYNQVLNMVSFWLMTGGMAFMTFVLTFAGTIQTHMQRVLGEYYMTVQDDLVLFYIMRWGSGVAVVLGALLFIYATLVVRREEVIEPGRANPAPATSDAIAGE</sequence>
<dbReference type="InterPro" id="IPR023615">
    <property type="entry name" value="Cyt_c_Oxase_su1_BS"/>
</dbReference>
<dbReference type="RefSeq" id="WP_133397170.1">
    <property type="nucleotide sequence ID" value="NZ_SNAA01000012.1"/>
</dbReference>
<evidence type="ECO:0000259" key="8">
    <source>
        <dbReference type="PROSITE" id="PS50855"/>
    </source>
</evidence>
<dbReference type="InterPro" id="IPR023616">
    <property type="entry name" value="Cyt_c_oxase-like_su1_dom"/>
</dbReference>
<dbReference type="Gene3D" id="1.20.210.10">
    <property type="entry name" value="Cytochrome c oxidase-like, subunit I domain"/>
    <property type="match status" value="1"/>
</dbReference>